<evidence type="ECO:0000313" key="1">
    <source>
        <dbReference type="EMBL" id="KAA8550182.1"/>
    </source>
</evidence>
<accession>A0A5J5C885</accession>
<name>A0A5J5C885_9ASTE</name>
<reference evidence="1 2" key="1">
    <citation type="submission" date="2019-09" db="EMBL/GenBank/DDBJ databases">
        <title>A chromosome-level genome assembly of the Chinese tupelo Nyssa sinensis.</title>
        <authorList>
            <person name="Yang X."/>
            <person name="Kang M."/>
            <person name="Yang Y."/>
            <person name="Xiong H."/>
            <person name="Wang M."/>
            <person name="Zhang Z."/>
            <person name="Wang Z."/>
            <person name="Wu H."/>
            <person name="Ma T."/>
            <person name="Liu J."/>
            <person name="Xi Z."/>
        </authorList>
    </citation>
    <scope>NUCLEOTIDE SEQUENCE [LARGE SCALE GENOMIC DNA]</scope>
    <source>
        <strain evidence="1">J267</strain>
        <tissue evidence="1">Leaf</tissue>
    </source>
</reference>
<proteinExistence type="predicted"/>
<sequence length="102" mass="10828">MRSEPRLSQIWERRCLRERASASAPGLGGGLVAALGDMDEVDDIRWIDALITSGNGRVLAAPSVAMSKSWLTIEPRGRVAAFAGGEIMGQMTGASLRASTNK</sequence>
<protein>
    <submittedName>
        <fullName evidence="1">Uncharacterized protein</fullName>
    </submittedName>
</protein>
<dbReference type="AlphaFoldDB" id="A0A5J5C885"/>
<organism evidence="1 2">
    <name type="scientific">Nyssa sinensis</name>
    <dbReference type="NCBI Taxonomy" id="561372"/>
    <lineage>
        <taxon>Eukaryota</taxon>
        <taxon>Viridiplantae</taxon>
        <taxon>Streptophyta</taxon>
        <taxon>Embryophyta</taxon>
        <taxon>Tracheophyta</taxon>
        <taxon>Spermatophyta</taxon>
        <taxon>Magnoliopsida</taxon>
        <taxon>eudicotyledons</taxon>
        <taxon>Gunneridae</taxon>
        <taxon>Pentapetalae</taxon>
        <taxon>asterids</taxon>
        <taxon>Cornales</taxon>
        <taxon>Nyssaceae</taxon>
        <taxon>Nyssa</taxon>
    </lineage>
</organism>
<dbReference type="Proteomes" id="UP000325577">
    <property type="component" value="Linkage Group LG0"/>
</dbReference>
<dbReference type="EMBL" id="CM018031">
    <property type="protein sequence ID" value="KAA8550182.1"/>
    <property type="molecule type" value="Genomic_DNA"/>
</dbReference>
<gene>
    <name evidence="1" type="ORF">F0562_001866</name>
</gene>
<keyword evidence="2" id="KW-1185">Reference proteome</keyword>
<evidence type="ECO:0000313" key="2">
    <source>
        <dbReference type="Proteomes" id="UP000325577"/>
    </source>
</evidence>